<dbReference type="PANTHER" id="PTHR36439:SF1">
    <property type="entry name" value="DUF1697 DOMAIN-CONTAINING PROTEIN"/>
    <property type="match status" value="1"/>
</dbReference>
<dbReference type="EMBL" id="QGGV01000004">
    <property type="protein sequence ID" value="PWK56596.1"/>
    <property type="molecule type" value="Genomic_DNA"/>
</dbReference>
<dbReference type="PANTHER" id="PTHR36439">
    <property type="entry name" value="BLL4334 PROTEIN"/>
    <property type="match status" value="1"/>
</dbReference>
<comment type="caution">
    <text evidence="1">The sequence shown here is derived from an EMBL/GenBank/DDBJ whole genome shotgun (WGS) entry which is preliminary data.</text>
</comment>
<dbReference type="OrthoDB" id="9806494at2"/>
<accession>A0A316G9C2</accession>
<protein>
    <submittedName>
        <fullName evidence="1">Uncharacterized protein (DUF1697 family)</fullName>
    </submittedName>
</protein>
<keyword evidence="2" id="KW-1185">Reference proteome</keyword>
<gene>
    <name evidence="1" type="ORF">C8D95_104269</name>
</gene>
<sequence length="173" mass="18675">MTTVALLRAVNVGGAGRLPMAVLREALEAAGAEEPRTYIQSGNAVFRGTAEATEILHQIETRAGFRPELLLIPADVFLYIRDANPFPEAADDPKSLHVFFLSEPSPAPEADLATAAGETESVRLTERALYLHAPDGIGRSRFVARVERLLKVPVTARNWRTIDAIAGMIESGA</sequence>
<evidence type="ECO:0000313" key="2">
    <source>
        <dbReference type="Proteomes" id="UP000245390"/>
    </source>
</evidence>
<organism evidence="1 2">
    <name type="scientific">Silicimonas algicola</name>
    <dbReference type="NCBI Taxonomy" id="1826607"/>
    <lineage>
        <taxon>Bacteria</taxon>
        <taxon>Pseudomonadati</taxon>
        <taxon>Pseudomonadota</taxon>
        <taxon>Alphaproteobacteria</taxon>
        <taxon>Rhodobacterales</taxon>
        <taxon>Paracoccaceae</taxon>
    </lineage>
</organism>
<dbReference type="PIRSF" id="PIRSF008502">
    <property type="entry name" value="UCP008502"/>
    <property type="match status" value="1"/>
</dbReference>
<dbReference type="Proteomes" id="UP000245390">
    <property type="component" value="Unassembled WGS sequence"/>
</dbReference>
<name>A0A316G9C2_9RHOB</name>
<reference evidence="1 2" key="1">
    <citation type="submission" date="2018-05" db="EMBL/GenBank/DDBJ databases">
        <title>Genomic Encyclopedia of Type Strains, Phase IV (KMG-IV): sequencing the most valuable type-strain genomes for metagenomic binning, comparative biology and taxonomic classification.</title>
        <authorList>
            <person name="Goeker M."/>
        </authorList>
    </citation>
    <scope>NUCLEOTIDE SEQUENCE [LARGE SCALE GENOMIC DNA]</scope>
    <source>
        <strain evidence="1 2">DSM 103371</strain>
    </source>
</reference>
<evidence type="ECO:0000313" key="1">
    <source>
        <dbReference type="EMBL" id="PWK56596.1"/>
    </source>
</evidence>
<dbReference type="Gene3D" id="3.30.70.1280">
    <property type="entry name" value="SP0830-like domains"/>
    <property type="match status" value="1"/>
</dbReference>
<dbReference type="Pfam" id="PF08002">
    <property type="entry name" value="DUF1697"/>
    <property type="match status" value="1"/>
</dbReference>
<dbReference type="SUPFAM" id="SSF160379">
    <property type="entry name" value="SP0830-like"/>
    <property type="match status" value="1"/>
</dbReference>
<dbReference type="KEGG" id="salo:EF888_00030"/>
<proteinExistence type="predicted"/>
<dbReference type="AlphaFoldDB" id="A0A316G9C2"/>
<dbReference type="RefSeq" id="WP_109759274.1">
    <property type="nucleotide sequence ID" value="NZ_CP034588.1"/>
</dbReference>
<dbReference type="InterPro" id="IPR012545">
    <property type="entry name" value="DUF1697"/>
</dbReference>